<accession>A0A6C0L007</accession>
<dbReference type="AlphaFoldDB" id="A0A6C0L007"/>
<organism evidence="1">
    <name type="scientific">viral metagenome</name>
    <dbReference type="NCBI Taxonomy" id="1070528"/>
    <lineage>
        <taxon>unclassified sequences</taxon>
        <taxon>metagenomes</taxon>
        <taxon>organismal metagenomes</taxon>
    </lineage>
</organism>
<proteinExistence type="predicted"/>
<reference evidence="1" key="1">
    <citation type="journal article" date="2020" name="Nature">
        <title>Giant virus diversity and host interactions through global metagenomics.</title>
        <authorList>
            <person name="Schulz F."/>
            <person name="Roux S."/>
            <person name="Paez-Espino D."/>
            <person name="Jungbluth S."/>
            <person name="Walsh D.A."/>
            <person name="Denef V.J."/>
            <person name="McMahon K.D."/>
            <person name="Konstantinidis K.T."/>
            <person name="Eloe-Fadrosh E.A."/>
            <person name="Kyrpides N.C."/>
            <person name="Woyke T."/>
        </authorList>
    </citation>
    <scope>NUCLEOTIDE SEQUENCE</scope>
    <source>
        <strain evidence="1">GVMAG-S-3300013286-35</strain>
    </source>
</reference>
<protein>
    <submittedName>
        <fullName evidence="1">Uncharacterized protein</fullName>
    </submittedName>
</protein>
<dbReference type="EMBL" id="MN741003">
    <property type="protein sequence ID" value="QHU22247.1"/>
    <property type="molecule type" value="Genomic_DNA"/>
</dbReference>
<evidence type="ECO:0000313" key="1">
    <source>
        <dbReference type="EMBL" id="QHU22247.1"/>
    </source>
</evidence>
<name>A0A6C0L007_9ZZZZ</name>
<sequence length="64" mass="7314">MVFRILAPLFVGIGIGVYVQRQYTIYSAPVLPIVEDDEAVLETFWQTWTDAIKEAELKQKGVKK</sequence>